<keyword evidence="4" id="KW-1185">Reference proteome</keyword>
<gene>
    <name evidence="3" type="ORF">GCM10009809_27200</name>
</gene>
<name>A0ABP4VKP1_9MICO</name>
<evidence type="ECO:0000256" key="2">
    <source>
        <dbReference type="SAM" id="MobiDB-lite"/>
    </source>
</evidence>
<evidence type="ECO:0000313" key="3">
    <source>
        <dbReference type="EMBL" id="GAA1730229.1"/>
    </source>
</evidence>
<dbReference type="RefSeq" id="WP_344248989.1">
    <property type="nucleotide sequence ID" value="NZ_BAAAPM010000005.1"/>
</dbReference>
<organism evidence="3 4">
    <name type="scientific">Isoptericola hypogeus</name>
    <dbReference type="NCBI Taxonomy" id="300179"/>
    <lineage>
        <taxon>Bacteria</taxon>
        <taxon>Bacillati</taxon>
        <taxon>Actinomycetota</taxon>
        <taxon>Actinomycetes</taxon>
        <taxon>Micrococcales</taxon>
        <taxon>Promicromonosporaceae</taxon>
        <taxon>Isoptericola</taxon>
    </lineage>
</organism>
<protein>
    <submittedName>
        <fullName evidence="3">Uncharacterized protein</fullName>
    </submittedName>
</protein>
<accession>A0ABP4VKP1</accession>
<feature type="coiled-coil region" evidence="1">
    <location>
        <begin position="42"/>
        <end position="108"/>
    </location>
</feature>
<evidence type="ECO:0000256" key="1">
    <source>
        <dbReference type="SAM" id="Coils"/>
    </source>
</evidence>
<feature type="region of interest" description="Disordered" evidence="2">
    <location>
        <begin position="1"/>
        <end position="29"/>
    </location>
</feature>
<comment type="caution">
    <text evidence="3">The sequence shown here is derived from an EMBL/GenBank/DDBJ whole genome shotgun (WGS) entry which is preliminary data.</text>
</comment>
<evidence type="ECO:0000313" key="4">
    <source>
        <dbReference type="Proteomes" id="UP001501138"/>
    </source>
</evidence>
<proteinExistence type="predicted"/>
<dbReference type="Proteomes" id="UP001501138">
    <property type="component" value="Unassembled WGS sequence"/>
</dbReference>
<reference evidence="4" key="1">
    <citation type="journal article" date="2019" name="Int. J. Syst. Evol. Microbiol.">
        <title>The Global Catalogue of Microorganisms (GCM) 10K type strain sequencing project: providing services to taxonomists for standard genome sequencing and annotation.</title>
        <authorList>
            <consortium name="The Broad Institute Genomics Platform"/>
            <consortium name="The Broad Institute Genome Sequencing Center for Infectious Disease"/>
            <person name="Wu L."/>
            <person name="Ma J."/>
        </authorList>
    </citation>
    <scope>NUCLEOTIDE SEQUENCE [LARGE SCALE GENOMIC DNA]</scope>
    <source>
        <strain evidence="4">JCM 15589</strain>
    </source>
</reference>
<keyword evidence="1" id="KW-0175">Coiled coil</keyword>
<sequence>MPSSPSDAPEPVGPRSAPTSIETELAGARRAVVERDQQLARRRLAEDGLRAAEAELATARAALADESADVARLESLSLARVWAGLRGNRDERLDAERAEQQAAEYVAATAQARVTSAARELSAVDHALHALGDVAARWVSALAAKEAWVHGSGGPAAARLAEVAERTGALRAEQVEIAQAQTAAEHAAGALGAAAGHLRSADGWSTYDTFFDGGMLASMVKHDKLDRAAGLLREADAALRHLTVELGDLGEQGVGGVAVDGFTRTLDVWFDNVFTDWSVRNRIAEAQDRVLAAGQAVDGVRARLAQREHAVDAELAELAGRREAALLG</sequence>
<dbReference type="EMBL" id="BAAAPM010000005">
    <property type="protein sequence ID" value="GAA1730229.1"/>
    <property type="molecule type" value="Genomic_DNA"/>
</dbReference>